<comment type="similarity">
    <text evidence="1">Belongs to the peptidase C48 family.</text>
</comment>
<sequence length="480" mass="53598">MHLKESHRTPELLPWSPGELMIDEAATEDPPTAEEALSVTPKKTTHLMESTDALMSNKMTTMFFDDMSGLVSDKMANYSIVDFYLSLIVNKRWIPLSVLAAVDVFSSIFYMRLTEGIDAGSTNFIWGEKAAARRFAAVKQNYKAVSTWTNDVDIFDKDYILIPIVEDKHWYLIIIIKPRKCIVPDSDDVVKNQRSHGKGFIDTEDTATFAVILDSSFDVYDPKRQATIHIIRDYLELEYAKRKGASNDGMVFDRSRISALRPLGLPQEKHLTDSGFALLQYADTFLSRPPNEKLLHQGVPWSEWYPHFELNVWSYFKKVADSNRKEVNSTKKRKKCTKRNGVDQFIVAQIEDLIMASYSKKVPEPLASSATAVDTNGHSKLNGPGTGVHQAPISPLPSKLSPSSIAASCPWLPSFTPILSAHATSFVWNPSSCPKSGTVVPAHDPITAPISLPVVDADTFRRYSILKVSGWVKAVTGNKQ</sequence>
<evidence type="ECO:0000256" key="3">
    <source>
        <dbReference type="ARBA" id="ARBA00022670"/>
    </source>
</evidence>
<evidence type="ECO:0000256" key="2">
    <source>
        <dbReference type="ARBA" id="ARBA00022553"/>
    </source>
</evidence>
<reference evidence="6" key="2">
    <citation type="submission" date="2022-06" db="UniProtKB">
        <authorList>
            <consortium name="EnsemblMetazoa"/>
        </authorList>
    </citation>
    <scope>IDENTIFICATION</scope>
    <source>
        <strain evidence="6">PS312</strain>
    </source>
</reference>
<dbReference type="GO" id="GO:0006508">
    <property type="term" value="P:proteolysis"/>
    <property type="evidence" value="ECO:0007669"/>
    <property type="project" value="UniProtKB-KW"/>
</dbReference>
<keyword evidence="7" id="KW-1185">Reference proteome</keyword>
<dbReference type="GO" id="GO:0008234">
    <property type="term" value="F:cysteine-type peptidase activity"/>
    <property type="evidence" value="ECO:0007669"/>
    <property type="project" value="InterPro"/>
</dbReference>
<evidence type="ECO:0000256" key="1">
    <source>
        <dbReference type="ARBA" id="ARBA00005234"/>
    </source>
</evidence>
<accession>A0A8R1YIY1</accession>
<keyword evidence="4" id="KW-0833">Ubl conjugation pathway</keyword>
<keyword evidence="3" id="KW-0645">Protease</keyword>
<dbReference type="InterPro" id="IPR003653">
    <property type="entry name" value="Peptidase_C48_C"/>
</dbReference>
<dbReference type="AlphaFoldDB" id="A0A2A6CY68"/>
<dbReference type="PANTHER" id="PTHR46896:SF3">
    <property type="entry name" value="FI06413P-RELATED"/>
    <property type="match status" value="1"/>
</dbReference>
<dbReference type="Gene3D" id="1.10.418.20">
    <property type="match status" value="1"/>
</dbReference>
<gene>
    <name evidence="6" type="primary">WBGene00104340</name>
</gene>
<dbReference type="PANTHER" id="PTHR46896">
    <property type="entry name" value="SENTRIN-SPECIFIC PROTEASE"/>
    <property type="match status" value="1"/>
</dbReference>
<keyword evidence="2" id="KW-0597">Phosphoprotein</keyword>
<dbReference type="OrthoDB" id="442460at2759"/>
<reference evidence="7" key="1">
    <citation type="journal article" date="2008" name="Nat. Genet.">
        <title>The Pristionchus pacificus genome provides a unique perspective on nematode lifestyle and parasitism.</title>
        <authorList>
            <person name="Dieterich C."/>
            <person name="Clifton S.W."/>
            <person name="Schuster L.N."/>
            <person name="Chinwalla A."/>
            <person name="Delehaunty K."/>
            <person name="Dinkelacker I."/>
            <person name="Fulton L."/>
            <person name="Fulton R."/>
            <person name="Godfrey J."/>
            <person name="Minx P."/>
            <person name="Mitreva M."/>
            <person name="Roeseler W."/>
            <person name="Tian H."/>
            <person name="Witte H."/>
            <person name="Yang S.P."/>
            <person name="Wilson R.K."/>
            <person name="Sommer R.J."/>
        </authorList>
    </citation>
    <scope>NUCLEOTIDE SEQUENCE [LARGE SCALE GENOMIC DNA]</scope>
    <source>
        <strain evidence="7">PS312</strain>
    </source>
</reference>
<dbReference type="PROSITE" id="PS50600">
    <property type="entry name" value="ULP_PROTEASE"/>
    <property type="match status" value="1"/>
</dbReference>
<dbReference type="InterPro" id="IPR051947">
    <property type="entry name" value="Sentrin-specific_protease"/>
</dbReference>
<dbReference type="Proteomes" id="UP000005239">
    <property type="component" value="Unassembled WGS sequence"/>
</dbReference>
<dbReference type="EnsemblMetazoa" id="PPA14786.1">
    <property type="protein sequence ID" value="PPA14786.1"/>
    <property type="gene ID" value="WBGene00104340"/>
</dbReference>
<dbReference type="Pfam" id="PF02902">
    <property type="entry name" value="Peptidase_C48"/>
    <property type="match status" value="1"/>
</dbReference>
<dbReference type="SUPFAM" id="SSF54001">
    <property type="entry name" value="Cysteine proteinases"/>
    <property type="match status" value="1"/>
</dbReference>
<evidence type="ECO:0000313" key="7">
    <source>
        <dbReference type="Proteomes" id="UP000005239"/>
    </source>
</evidence>
<evidence type="ECO:0000256" key="5">
    <source>
        <dbReference type="ARBA" id="ARBA00022801"/>
    </source>
</evidence>
<dbReference type="InterPro" id="IPR038765">
    <property type="entry name" value="Papain-like_cys_pep_sf"/>
</dbReference>
<evidence type="ECO:0000313" key="6">
    <source>
        <dbReference type="EnsemblMetazoa" id="PPA14786.1"/>
    </source>
</evidence>
<evidence type="ECO:0000256" key="4">
    <source>
        <dbReference type="ARBA" id="ARBA00022786"/>
    </source>
</evidence>
<accession>A0A2A6CY68</accession>
<dbReference type="Gene3D" id="3.30.310.130">
    <property type="entry name" value="Ubiquitin-related"/>
    <property type="match status" value="1"/>
</dbReference>
<name>A0A2A6CY68_PRIPA</name>
<organism evidence="6 7">
    <name type="scientific">Pristionchus pacificus</name>
    <name type="common">Parasitic nematode worm</name>
    <dbReference type="NCBI Taxonomy" id="54126"/>
    <lineage>
        <taxon>Eukaryota</taxon>
        <taxon>Metazoa</taxon>
        <taxon>Ecdysozoa</taxon>
        <taxon>Nematoda</taxon>
        <taxon>Chromadorea</taxon>
        <taxon>Rhabditida</taxon>
        <taxon>Rhabditina</taxon>
        <taxon>Diplogasteromorpha</taxon>
        <taxon>Diplogasteroidea</taxon>
        <taxon>Neodiplogasteridae</taxon>
        <taxon>Pristionchus</taxon>
    </lineage>
</organism>
<keyword evidence="5" id="KW-0378">Hydrolase</keyword>
<proteinExistence type="inferred from homology"/>
<protein>
    <submittedName>
        <fullName evidence="6">Peptidase</fullName>
    </submittedName>
</protein>